<dbReference type="EMBL" id="HBIJ01018323">
    <property type="protein sequence ID" value="CAE0371301.1"/>
    <property type="molecule type" value="Transcribed_RNA"/>
</dbReference>
<gene>
    <name evidence="2" type="ORF">ALAG00032_LOCUS12083</name>
    <name evidence="3" type="ORF">ALAG00032_LOCUS12085</name>
</gene>
<reference evidence="2" key="1">
    <citation type="submission" date="2021-01" db="EMBL/GenBank/DDBJ databases">
        <authorList>
            <person name="Corre E."/>
            <person name="Pelletier E."/>
            <person name="Niang G."/>
            <person name="Scheremetjew M."/>
            <person name="Finn R."/>
            <person name="Kale V."/>
            <person name="Holt S."/>
            <person name="Cochrane G."/>
            <person name="Meng A."/>
            <person name="Brown T."/>
            <person name="Cohen L."/>
        </authorList>
    </citation>
    <scope>NUCLEOTIDE SEQUENCE</scope>
    <source>
        <strain evidence="2">CCMP1510</strain>
    </source>
</reference>
<feature type="chain" id="PRO_5036191413" description="Fucosyltransferase" evidence="1">
    <location>
        <begin position="24"/>
        <end position="455"/>
    </location>
</feature>
<sequence>MIALCRRVVVVLVILLGERIALGYVALLDDSDSYFTRCINEKVWLQEFNVSQRRILQEKKDFRAILIRPHSLVGIGNRLNAIRAGFFFALATESLLAIDYEEPMALRLLPRLVQWNTELWPKHIADILHSSKKKKNSIHLRNPKNAQHLARMFPHPSILSKYSIVVLDGWNNDLVTTSLPHLAPAWSITGYQGSAKDAACMAAALFKPSFNFNREIRNAIFSIKHETKSSGQILSTAFHIRTNREFSDPTYVQNRLASRRVRRPHAAPEESCDDFSCWLTTASRFISCATALSRNRTTFKSSSSSSSQPTWLFASDNHDFVSALIDHFTQIHVAQRFVALPKHIRFHSGLRRQSQNLSSSANASGGGPLLDLMLVASASFFIGTAGSSFSTHALAFGGHVYPPNKPPLTAILFRTPFVKGPPAQDPSALDLPHSELAANRLCSSFSAKVTGGDLT</sequence>
<organism evidence="2">
    <name type="scientific">Aureoumbra lagunensis</name>
    <dbReference type="NCBI Taxonomy" id="44058"/>
    <lineage>
        <taxon>Eukaryota</taxon>
        <taxon>Sar</taxon>
        <taxon>Stramenopiles</taxon>
        <taxon>Ochrophyta</taxon>
        <taxon>Pelagophyceae</taxon>
        <taxon>Pelagomonadales</taxon>
        <taxon>Aureoumbra</taxon>
    </lineage>
</organism>
<evidence type="ECO:0000256" key="1">
    <source>
        <dbReference type="SAM" id="SignalP"/>
    </source>
</evidence>
<evidence type="ECO:0000313" key="2">
    <source>
        <dbReference type="EMBL" id="CAE0371301.1"/>
    </source>
</evidence>
<accession>A0A6S8EF97</accession>
<protein>
    <recommendedName>
        <fullName evidence="4">Fucosyltransferase</fullName>
    </recommendedName>
</protein>
<feature type="signal peptide" evidence="1">
    <location>
        <begin position="1"/>
        <end position="23"/>
    </location>
</feature>
<dbReference type="EMBL" id="HBIJ01018327">
    <property type="protein sequence ID" value="CAE0371303.1"/>
    <property type="molecule type" value="Transcribed_RNA"/>
</dbReference>
<dbReference type="AlphaFoldDB" id="A0A6S8EF97"/>
<evidence type="ECO:0000313" key="3">
    <source>
        <dbReference type="EMBL" id="CAE0371303.1"/>
    </source>
</evidence>
<name>A0A6S8EF97_9STRA</name>
<keyword evidence="1" id="KW-0732">Signal</keyword>
<evidence type="ECO:0008006" key="4">
    <source>
        <dbReference type="Google" id="ProtNLM"/>
    </source>
</evidence>
<proteinExistence type="predicted"/>